<gene>
    <name evidence="1" type="ORF">MILVUS5_LOCUS31378</name>
</gene>
<reference evidence="1" key="1">
    <citation type="submission" date="2023-10" db="EMBL/GenBank/DDBJ databases">
        <authorList>
            <person name="Rodriguez Cubillos JULIANA M."/>
            <person name="De Vega J."/>
        </authorList>
    </citation>
    <scope>NUCLEOTIDE SEQUENCE</scope>
</reference>
<protein>
    <submittedName>
        <fullName evidence="1">Uncharacterized protein</fullName>
    </submittedName>
</protein>
<dbReference type="EMBL" id="CASHSV030000513">
    <property type="protein sequence ID" value="CAJ2666604.1"/>
    <property type="molecule type" value="Genomic_DNA"/>
</dbReference>
<accession>A0ACB0LAZ4</accession>
<keyword evidence="2" id="KW-1185">Reference proteome</keyword>
<proteinExistence type="predicted"/>
<comment type="caution">
    <text evidence="1">The sequence shown here is derived from an EMBL/GenBank/DDBJ whole genome shotgun (WGS) entry which is preliminary data.</text>
</comment>
<sequence length="502" mass="57051">MDCERSNINVLVVDHDKWYLALLANILMAWQYKVQTAEDAHQALVILRDSQSTIDVIIIDLYILGMIGFDFQKFIQDQFQIPIIIIFEDKWPSLISKSLEIGPTHFISKPFGAEDFKDFKDIWKYAIEAKRKKIESLLVRSEELQETEHPKKKKKKKEYQGEGGFEVAKKSKFVWTTYLHNLFLLAIKQIGLDKAVPKKILEIMNVPNLTRANVASHLQKYRIFLRNVAEERIVEGVSQRNNTEFPYVKNGLAFQDCDQVRLGKSRLETSDFMDNNGASTSFSSYDVGQGLMASSFSSSSLLTRDFEFGETSYQNYGSIGNDPFNHINHGVKNWSSSSILPQNVSCDTRNNNPFGIQINNESEIVRIGTMNNERFNSVDISDDIVNSNNSWFNAGDQNANMNFRPFVNENFGLVRGEFGFGFGSGSDVRGGSGSKFQTSLVNNEGNVFENRDFPLHKLDGNDMEFDNGATSMNEIESNQMEFNISNYLMADDMNLLNEVGKL</sequence>
<evidence type="ECO:0000313" key="1">
    <source>
        <dbReference type="EMBL" id="CAJ2666604.1"/>
    </source>
</evidence>
<evidence type="ECO:0000313" key="2">
    <source>
        <dbReference type="Proteomes" id="UP001177021"/>
    </source>
</evidence>
<dbReference type="Proteomes" id="UP001177021">
    <property type="component" value="Unassembled WGS sequence"/>
</dbReference>
<organism evidence="1 2">
    <name type="scientific">Trifolium pratense</name>
    <name type="common">Red clover</name>
    <dbReference type="NCBI Taxonomy" id="57577"/>
    <lineage>
        <taxon>Eukaryota</taxon>
        <taxon>Viridiplantae</taxon>
        <taxon>Streptophyta</taxon>
        <taxon>Embryophyta</taxon>
        <taxon>Tracheophyta</taxon>
        <taxon>Spermatophyta</taxon>
        <taxon>Magnoliopsida</taxon>
        <taxon>eudicotyledons</taxon>
        <taxon>Gunneridae</taxon>
        <taxon>Pentapetalae</taxon>
        <taxon>rosids</taxon>
        <taxon>fabids</taxon>
        <taxon>Fabales</taxon>
        <taxon>Fabaceae</taxon>
        <taxon>Papilionoideae</taxon>
        <taxon>50 kb inversion clade</taxon>
        <taxon>NPAAA clade</taxon>
        <taxon>Hologalegina</taxon>
        <taxon>IRL clade</taxon>
        <taxon>Trifolieae</taxon>
        <taxon>Trifolium</taxon>
    </lineage>
</organism>
<name>A0ACB0LAZ4_TRIPR</name>